<reference evidence="2" key="1">
    <citation type="journal article" date="2015" name="Nature">
        <title>Complex archaea that bridge the gap between prokaryotes and eukaryotes.</title>
        <authorList>
            <person name="Spang A."/>
            <person name="Saw J.H."/>
            <person name="Jorgensen S.L."/>
            <person name="Zaremba-Niedzwiedzka K."/>
            <person name="Martijn J."/>
            <person name="Lind A.E."/>
            <person name="van Eijk R."/>
            <person name="Schleper C."/>
            <person name="Guy L."/>
            <person name="Ettema T.J."/>
        </authorList>
    </citation>
    <scope>NUCLEOTIDE SEQUENCE</scope>
</reference>
<evidence type="ECO:0000313" key="2">
    <source>
        <dbReference type="EMBL" id="KKM74059.1"/>
    </source>
</evidence>
<dbReference type="AlphaFoldDB" id="A0A0F9JW63"/>
<gene>
    <name evidence="2" type="ORF">LCGC14_1404170</name>
</gene>
<evidence type="ECO:0000256" key="1">
    <source>
        <dbReference type="SAM" id="MobiDB-lite"/>
    </source>
</evidence>
<organism evidence="2">
    <name type="scientific">marine sediment metagenome</name>
    <dbReference type="NCBI Taxonomy" id="412755"/>
    <lineage>
        <taxon>unclassified sequences</taxon>
        <taxon>metagenomes</taxon>
        <taxon>ecological metagenomes</taxon>
    </lineage>
</organism>
<comment type="caution">
    <text evidence="2">The sequence shown here is derived from an EMBL/GenBank/DDBJ whole genome shotgun (WGS) entry which is preliminary data.</text>
</comment>
<sequence length="261" mass="28626">MSIQVYVVIAVLIGLALVIWAYTGNADCSKCEKKYSTCIQTSRDNLDQLEACSSVFCSDECDECGKSTVNCNAIGRSSICQNPVTIPQSCQAVDPSSIYFNGQMCTKDLDILCNDPDVQQHICGSGTFAASDGSTPCCSVCKDHAADLEQFYQSTSDMATAPPFKYPTDIQQPFGPQGWGYRDPNTTLQTLLWDQTRKPVLMPEPYPQPKLGYYSHLVESAPTTKKSSPFQESSDRPPVPDIRSRQVAVAPYANWASQLDV</sequence>
<feature type="compositionally biased region" description="Polar residues" evidence="1">
    <location>
        <begin position="223"/>
        <end position="232"/>
    </location>
</feature>
<feature type="region of interest" description="Disordered" evidence="1">
    <location>
        <begin position="223"/>
        <end position="245"/>
    </location>
</feature>
<proteinExistence type="predicted"/>
<accession>A0A0F9JW63</accession>
<protein>
    <submittedName>
        <fullName evidence="2">Uncharacterized protein</fullName>
    </submittedName>
</protein>
<name>A0A0F9JW63_9ZZZZ</name>
<dbReference type="EMBL" id="LAZR01009202">
    <property type="protein sequence ID" value="KKM74059.1"/>
    <property type="molecule type" value="Genomic_DNA"/>
</dbReference>